<gene>
    <name evidence="2" type="ORF">BQ4739_LOCUS18623</name>
</gene>
<evidence type="ECO:0000256" key="1">
    <source>
        <dbReference type="SAM" id="MobiDB-lite"/>
    </source>
</evidence>
<dbReference type="EMBL" id="FNXT01001315">
    <property type="protein sequence ID" value="SZX78330.1"/>
    <property type="molecule type" value="Genomic_DNA"/>
</dbReference>
<dbReference type="Proteomes" id="UP000256970">
    <property type="component" value="Unassembled WGS sequence"/>
</dbReference>
<evidence type="ECO:0000313" key="3">
    <source>
        <dbReference type="Proteomes" id="UP000256970"/>
    </source>
</evidence>
<organism evidence="2 3">
    <name type="scientific">Tetradesmus obliquus</name>
    <name type="common">Green alga</name>
    <name type="synonym">Acutodesmus obliquus</name>
    <dbReference type="NCBI Taxonomy" id="3088"/>
    <lineage>
        <taxon>Eukaryota</taxon>
        <taxon>Viridiplantae</taxon>
        <taxon>Chlorophyta</taxon>
        <taxon>core chlorophytes</taxon>
        <taxon>Chlorophyceae</taxon>
        <taxon>CS clade</taxon>
        <taxon>Sphaeropleales</taxon>
        <taxon>Scenedesmaceae</taxon>
        <taxon>Tetradesmus</taxon>
    </lineage>
</organism>
<reference evidence="2 3" key="1">
    <citation type="submission" date="2016-10" db="EMBL/GenBank/DDBJ databases">
        <authorList>
            <person name="Cai Z."/>
        </authorList>
    </citation>
    <scope>NUCLEOTIDE SEQUENCE [LARGE SCALE GENOMIC DNA]</scope>
</reference>
<proteinExistence type="predicted"/>
<sequence>MQQPSHVYCPAGSPAVHQATTNLQLLLDIDQTLVSSTFLSDAFDAKSGTRKFEDPDLQKFYNLAEQFWKWTDDALDAHDHGKPWPTWMPTAEVEGRTGTMWLPEANPAFLRPMPEFIAPMWDANGTLTHYICMYGSWSESGATTSGGKPTLTCMQSMSVIPAEITILAYIRYELAADLDCRRRQHGTPSWQGAACTSSAGRTEVELRLASCGSRGYVAKIADILQQVLSCEHGGRVFVEHNAFKNDGTYASCKGVKSLAPFTGLRHTGPGCICPRLVLDDCLAMWGLDPAKDAVRLMPTTSWKGRWPQPSSNVCASADSDDEQDAALAALAAQEAAEAATAATTTGDSTAETFQQQQQQAPVITYISSPGPAAAVLPVPPQGLTVLLPEVLKLVAKELVEAEAKLPPIMPPSLPAHLVPKALAALQRTDSAASDNSTCPSSSKCITSSAYDASASTGSPLRGSPRANNVAVRRKGISPRLGLGLGRQSPGGKRRRSSSSNDLGGGGSLAGLGAAFDAAA</sequence>
<accession>A0A383WLI9</accession>
<feature type="region of interest" description="Disordered" evidence="1">
    <location>
        <begin position="452"/>
        <end position="519"/>
    </location>
</feature>
<dbReference type="AlphaFoldDB" id="A0A383WLI9"/>
<keyword evidence="3" id="KW-1185">Reference proteome</keyword>
<feature type="compositionally biased region" description="Low complexity" evidence="1">
    <location>
        <begin position="510"/>
        <end position="519"/>
    </location>
</feature>
<name>A0A383WLI9_TETOB</name>
<protein>
    <submittedName>
        <fullName evidence="2">Uncharacterized protein</fullName>
    </submittedName>
</protein>
<evidence type="ECO:0000313" key="2">
    <source>
        <dbReference type="EMBL" id="SZX78330.1"/>
    </source>
</evidence>